<evidence type="ECO:0000256" key="8">
    <source>
        <dbReference type="ARBA" id="ARBA00023209"/>
    </source>
</evidence>
<evidence type="ECO:0000256" key="5">
    <source>
        <dbReference type="ARBA" id="ARBA00022989"/>
    </source>
</evidence>
<evidence type="ECO:0000313" key="11">
    <source>
        <dbReference type="EMBL" id="QNN75471.1"/>
    </source>
</evidence>
<dbReference type="GO" id="GO:0005886">
    <property type="term" value="C:plasma membrane"/>
    <property type="evidence" value="ECO:0007669"/>
    <property type="project" value="UniProtKB-SubCell"/>
</dbReference>
<comment type="function">
    <text evidence="10">Catalyzes the transfer of an acyl group from acyl-phosphate (acyl-PO(4)) to glycerol-3-phosphate (G3P) to form lysophosphatidic acid (LPA). This enzyme utilizes acyl-phosphate as fatty acyl donor, but not acyl-CoA or acyl-ACP.</text>
</comment>
<feature type="transmembrane region" description="Helical" evidence="10">
    <location>
        <begin position="158"/>
        <end position="182"/>
    </location>
</feature>
<comment type="similarity">
    <text evidence="10">Belongs to the PlsY family.</text>
</comment>
<evidence type="ECO:0000256" key="10">
    <source>
        <dbReference type="HAMAP-Rule" id="MF_01043"/>
    </source>
</evidence>
<keyword evidence="8 10" id="KW-0594">Phospholipid biosynthesis</keyword>
<keyword evidence="4 10" id="KW-0812">Transmembrane</keyword>
<dbReference type="GO" id="GO:0043772">
    <property type="term" value="F:acyl-phosphate glycerol-3-phosphate acyltransferase activity"/>
    <property type="evidence" value="ECO:0007669"/>
    <property type="project" value="UniProtKB-UniRule"/>
</dbReference>
<keyword evidence="3 10" id="KW-0808">Transferase</keyword>
<dbReference type="Proteomes" id="UP000515800">
    <property type="component" value="Chromosome"/>
</dbReference>
<dbReference type="InterPro" id="IPR003811">
    <property type="entry name" value="G3P_acylTferase_PlsY"/>
</dbReference>
<dbReference type="GO" id="GO:0008654">
    <property type="term" value="P:phospholipid biosynthetic process"/>
    <property type="evidence" value="ECO:0007669"/>
    <property type="project" value="UniProtKB-UniRule"/>
</dbReference>
<evidence type="ECO:0000256" key="6">
    <source>
        <dbReference type="ARBA" id="ARBA00023098"/>
    </source>
</evidence>
<keyword evidence="1 10" id="KW-1003">Cell membrane</keyword>
<keyword evidence="7 10" id="KW-0472">Membrane</keyword>
<feature type="transmembrane region" description="Helical" evidence="10">
    <location>
        <begin position="127"/>
        <end position="152"/>
    </location>
</feature>
<reference evidence="11 12" key="1">
    <citation type="submission" date="2020-08" db="EMBL/GenBank/DDBJ databases">
        <title>Genome sequence of Weissella diestrammenae KACC 16890T.</title>
        <authorList>
            <person name="Hyun D.-W."/>
            <person name="Bae J.-W."/>
        </authorList>
    </citation>
    <scope>NUCLEOTIDE SEQUENCE [LARGE SCALE GENOMIC DNA]</scope>
    <source>
        <strain evidence="11 12">KACC 16890</strain>
    </source>
</reference>
<keyword evidence="2 10" id="KW-0444">Lipid biosynthesis</keyword>
<evidence type="ECO:0000256" key="9">
    <source>
        <dbReference type="ARBA" id="ARBA00023264"/>
    </source>
</evidence>
<keyword evidence="5 10" id="KW-1133">Transmembrane helix</keyword>
<dbReference type="EC" id="2.3.1.275" evidence="10"/>
<evidence type="ECO:0000256" key="2">
    <source>
        <dbReference type="ARBA" id="ARBA00022516"/>
    </source>
</evidence>
<dbReference type="PANTHER" id="PTHR30309:SF0">
    <property type="entry name" value="GLYCEROL-3-PHOSPHATE ACYLTRANSFERASE-RELATED"/>
    <property type="match status" value="1"/>
</dbReference>
<keyword evidence="11" id="KW-0012">Acyltransferase</keyword>
<dbReference type="NCBIfam" id="TIGR00023">
    <property type="entry name" value="glycerol-3-phosphate 1-O-acyltransferase PlsY"/>
    <property type="match status" value="1"/>
</dbReference>
<keyword evidence="6 10" id="KW-0443">Lipid metabolism</keyword>
<organism evidence="11 12">
    <name type="scientific">Weissella diestrammenae</name>
    <dbReference type="NCBI Taxonomy" id="1162633"/>
    <lineage>
        <taxon>Bacteria</taxon>
        <taxon>Bacillati</taxon>
        <taxon>Bacillota</taxon>
        <taxon>Bacilli</taxon>
        <taxon>Lactobacillales</taxon>
        <taxon>Lactobacillaceae</taxon>
        <taxon>Weissella</taxon>
    </lineage>
</organism>
<evidence type="ECO:0000313" key="12">
    <source>
        <dbReference type="Proteomes" id="UP000515800"/>
    </source>
</evidence>
<comment type="subunit">
    <text evidence="10">Probably interacts with PlsX.</text>
</comment>
<comment type="catalytic activity">
    <reaction evidence="10">
        <text>an acyl phosphate + sn-glycerol 3-phosphate = a 1-acyl-sn-glycero-3-phosphate + phosphate</text>
        <dbReference type="Rhea" id="RHEA:34075"/>
        <dbReference type="ChEBI" id="CHEBI:43474"/>
        <dbReference type="ChEBI" id="CHEBI:57597"/>
        <dbReference type="ChEBI" id="CHEBI:57970"/>
        <dbReference type="ChEBI" id="CHEBI:59918"/>
        <dbReference type="EC" id="2.3.1.275"/>
    </reaction>
</comment>
<dbReference type="KEGG" id="wdi:H9L19_00775"/>
<feature type="transmembrane region" description="Helical" evidence="10">
    <location>
        <begin position="6"/>
        <end position="25"/>
    </location>
</feature>
<evidence type="ECO:0000256" key="7">
    <source>
        <dbReference type="ARBA" id="ARBA00023136"/>
    </source>
</evidence>
<protein>
    <recommendedName>
        <fullName evidence="10">Glycerol-3-phosphate acyltransferase</fullName>
    </recommendedName>
    <alternativeName>
        <fullName evidence="10">Acyl-PO4 G3P acyltransferase</fullName>
    </alternativeName>
    <alternativeName>
        <fullName evidence="10">Acyl-phosphate--glycerol-3-phosphate acyltransferase</fullName>
    </alternativeName>
    <alternativeName>
        <fullName evidence="10">G3P acyltransferase</fullName>
        <shortName evidence="10">GPAT</shortName>
        <ecNumber evidence="10">2.3.1.275</ecNumber>
    </alternativeName>
    <alternativeName>
        <fullName evidence="10">Lysophosphatidic acid synthase</fullName>
        <shortName evidence="10">LPA synthase</shortName>
    </alternativeName>
</protein>
<feature type="transmembrane region" description="Helical" evidence="10">
    <location>
        <begin position="86"/>
        <end position="107"/>
    </location>
</feature>
<evidence type="ECO:0000256" key="1">
    <source>
        <dbReference type="ARBA" id="ARBA00022475"/>
    </source>
</evidence>
<dbReference type="EMBL" id="CP060724">
    <property type="protein sequence ID" value="QNN75471.1"/>
    <property type="molecule type" value="Genomic_DNA"/>
</dbReference>
<dbReference type="AlphaFoldDB" id="A0A7G9T5U6"/>
<evidence type="ECO:0000256" key="3">
    <source>
        <dbReference type="ARBA" id="ARBA00022679"/>
    </source>
</evidence>
<sequence length="208" mass="22933">MTGTHVVISIIIAYLLGAIPFGYWIGKFIYHKDLLTLGSGNIGTTNTFRILGKIPGTVVFVLDILKGTAAASMAYVWGPLPTSQHYWVLIIGVVAVIGHTFSFWLNFKGGKGVATSLGILLAYSPTLFVWSFCFFVFGLLISSMVSVASILGFLMSSILFWVIDDTILATVCSILMLFVVYLHRSNIQRIIHGTENTIKFGLPYWIKK</sequence>
<gene>
    <name evidence="10 11" type="primary">plsY</name>
    <name evidence="11" type="ORF">H9L19_00775</name>
</gene>
<keyword evidence="9 10" id="KW-1208">Phospholipid metabolism</keyword>
<dbReference type="SMART" id="SM01207">
    <property type="entry name" value="G3P_acyltransf"/>
    <property type="match status" value="1"/>
</dbReference>
<keyword evidence="12" id="KW-1185">Reference proteome</keyword>
<dbReference type="UniPathway" id="UPA00085"/>
<comment type="subcellular location">
    <subcellularLocation>
        <location evidence="10">Cell membrane</location>
        <topology evidence="10">Multi-pass membrane protein</topology>
    </subcellularLocation>
</comment>
<accession>A0A7G9T5U6</accession>
<name>A0A7G9T5U6_9LACO</name>
<feature type="transmembrane region" description="Helical" evidence="10">
    <location>
        <begin position="58"/>
        <end position="80"/>
    </location>
</feature>
<proteinExistence type="inferred from homology"/>
<dbReference type="Pfam" id="PF02660">
    <property type="entry name" value="G3P_acyltransf"/>
    <property type="match status" value="1"/>
</dbReference>
<comment type="pathway">
    <text evidence="10">Lipid metabolism; phospholipid metabolism.</text>
</comment>
<evidence type="ECO:0000256" key="4">
    <source>
        <dbReference type="ARBA" id="ARBA00022692"/>
    </source>
</evidence>
<dbReference type="RefSeq" id="WP_187529304.1">
    <property type="nucleotide sequence ID" value="NZ_CP060724.1"/>
</dbReference>
<dbReference type="PANTHER" id="PTHR30309">
    <property type="entry name" value="INNER MEMBRANE PROTEIN YGIH"/>
    <property type="match status" value="1"/>
</dbReference>
<dbReference type="HAMAP" id="MF_01043">
    <property type="entry name" value="PlsY"/>
    <property type="match status" value="1"/>
</dbReference>